<dbReference type="InterPro" id="IPR023375">
    <property type="entry name" value="ADC_dom_sf"/>
</dbReference>
<sequence length="234" mass="26240">MSKTDGYSLPECAPLFERPPYSYRSYRKLSAFCRTDAQELQRMLPAGFELTSDLIEVFIMDVPDGGSLGSYREGGIVAQVRFGEYEGGHVLYEYVTTDDSMAAGREIWGYPKKIGEVEWLEQGGKVSASLTRRGRPLIAIEFIQDESAIYDKPVLQPRLQVKKFPSADGRSLDIDKVILNELRAGTVHSSIKGRAQVSLNGWEQDPLHKLSILEVIGAEFLVADFILEFARELQ</sequence>
<keyword evidence="2" id="KW-1185">Reference proteome</keyword>
<accession>A0A385Z1P1</accession>
<evidence type="ECO:0008006" key="3">
    <source>
        <dbReference type="Google" id="ProtNLM"/>
    </source>
</evidence>
<protein>
    <recommendedName>
        <fullName evidence="3">Acetoacetate decarboxylase</fullName>
    </recommendedName>
</protein>
<dbReference type="KEGG" id="pcav:D3880_11750"/>
<dbReference type="OrthoDB" id="1633687at2"/>
<dbReference type="AlphaFoldDB" id="A0A385Z1P1"/>
<dbReference type="RefSeq" id="WP_119893615.1">
    <property type="nucleotide sequence ID" value="NZ_CP032419.1"/>
</dbReference>
<evidence type="ECO:0000313" key="2">
    <source>
        <dbReference type="Proteomes" id="UP000265560"/>
    </source>
</evidence>
<dbReference type="InterPro" id="IPR010451">
    <property type="entry name" value="Acetoacetate_decarboxylase"/>
</dbReference>
<dbReference type="Proteomes" id="UP000265560">
    <property type="component" value="Chromosome"/>
</dbReference>
<dbReference type="Gene3D" id="2.40.400.10">
    <property type="entry name" value="Acetoacetate decarboxylase-like"/>
    <property type="match status" value="1"/>
</dbReference>
<dbReference type="GO" id="GO:0016829">
    <property type="term" value="F:lyase activity"/>
    <property type="evidence" value="ECO:0007669"/>
    <property type="project" value="InterPro"/>
</dbReference>
<dbReference type="Pfam" id="PF06314">
    <property type="entry name" value="ADC"/>
    <property type="match status" value="1"/>
</dbReference>
<gene>
    <name evidence="1" type="ORF">D3880_11750</name>
</gene>
<organism evidence="1 2">
    <name type="scientific">Pseudomonas cavernae</name>
    <dbReference type="NCBI Taxonomy" id="2320867"/>
    <lineage>
        <taxon>Bacteria</taxon>
        <taxon>Pseudomonadati</taxon>
        <taxon>Pseudomonadota</taxon>
        <taxon>Gammaproteobacteria</taxon>
        <taxon>Pseudomonadales</taxon>
        <taxon>Pseudomonadaceae</taxon>
        <taxon>Pseudomonas</taxon>
    </lineage>
</organism>
<proteinExistence type="predicted"/>
<name>A0A385Z1P1_9PSED</name>
<evidence type="ECO:0000313" key="1">
    <source>
        <dbReference type="EMBL" id="AYC32996.1"/>
    </source>
</evidence>
<dbReference type="EMBL" id="CP032419">
    <property type="protein sequence ID" value="AYC32996.1"/>
    <property type="molecule type" value="Genomic_DNA"/>
</dbReference>
<dbReference type="SUPFAM" id="SSF160104">
    <property type="entry name" value="Acetoacetate decarboxylase-like"/>
    <property type="match status" value="1"/>
</dbReference>
<reference evidence="2" key="1">
    <citation type="submission" date="2018-09" db="EMBL/GenBank/DDBJ databases">
        <authorList>
            <person name="Zhu H."/>
        </authorList>
    </citation>
    <scope>NUCLEOTIDE SEQUENCE [LARGE SCALE GENOMIC DNA]</scope>
    <source>
        <strain evidence="2">K2W31S-8</strain>
    </source>
</reference>